<dbReference type="FunFam" id="3.40.50.300:FF:000309">
    <property type="entry name" value="ABC transporter ATP-binding protein"/>
    <property type="match status" value="1"/>
</dbReference>
<gene>
    <name evidence="7" type="ORF">SAMN05216352_10718</name>
</gene>
<dbReference type="GO" id="GO:0003677">
    <property type="term" value="F:DNA binding"/>
    <property type="evidence" value="ECO:0007669"/>
    <property type="project" value="InterPro"/>
</dbReference>
<dbReference type="Gene3D" id="1.10.287.380">
    <property type="entry name" value="Valyl-tRNA synthetase, C-terminal domain"/>
    <property type="match status" value="1"/>
</dbReference>
<evidence type="ECO:0000259" key="6">
    <source>
        <dbReference type="PROSITE" id="PS50893"/>
    </source>
</evidence>
<feature type="domain" description="ABC transporter" evidence="6">
    <location>
        <begin position="4"/>
        <end position="263"/>
    </location>
</feature>
<dbReference type="InterPro" id="IPR003593">
    <property type="entry name" value="AAA+_ATPase"/>
</dbReference>
<organism evidence="7 8">
    <name type="scientific">Alteribacillus bidgolensis</name>
    <dbReference type="NCBI Taxonomy" id="930129"/>
    <lineage>
        <taxon>Bacteria</taxon>
        <taxon>Bacillati</taxon>
        <taxon>Bacillota</taxon>
        <taxon>Bacilli</taxon>
        <taxon>Bacillales</taxon>
        <taxon>Bacillaceae</taxon>
        <taxon>Alteribacillus</taxon>
    </lineage>
</organism>
<dbReference type="InterPro" id="IPR032524">
    <property type="entry name" value="ABC_tran_C"/>
</dbReference>
<dbReference type="GO" id="GO:0005524">
    <property type="term" value="F:ATP binding"/>
    <property type="evidence" value="ECO:0007669"/>
    <property type="project" value="UniProtKB-KW"/>
</dbReference>
<dbReference type="PANTHER" id="PTHR42855">
    <property type="entry name" value="ABC TRANSPORTER ATP-BINDING SUBUNIT"/>
    <property type="match status" value="1"/>
</dbReference>
<dbReference type="Gene3D" id="3.40.50.300">
    <property type="entry name" value="P-loop containing nucleotide triphosphate hydrolases"/>
    <property type="match status" value="2"/>
</dbReference>
<keyword evidence="1" id="KW-0677">Repeat</keyword>
<dbReference type="Pfam" id="PF00005">
    <property type="entry name" value="ABC_tran"/>
    <property type="match status" value="2"/>
</dbReference>
<dbReference type="CDD" id="cd03221">
    <property type="entry name" value="ABCF_EF-3"/>
    <property type="match status" value="2"/>
</dbReference>
<dbReference type="InterPro" id="IPR051309">
    <property type="entry name" value="ABCF_ATPase"/>
</dbReference>
<feature type="coiled-coil region" evidence="4">
    <location>
        <begin position="249"/>
        <end position="276"/>
    </location>
</feature>
<dbReference type="Pfam" id="PF16326">
    <property type="entry name" value="ABC_tran_CTD"/>
    <property type="match status" value="1"/>
</dbReference>
<evidence type="ECO:0000313" key="8">
    <source>
        <dbReference type="Proteomes" id="UP000199017"/>
    </source>
</evidence>
<dbReference type="InterPro" id="IPR003439">
    <property type="entry name" value="ABC_transporter-like_ATP-bd"/>
</dbReference>
<dbReference type="InterPro" id="IPR027417">
    <property type="entry name" value="P-loop_NTPase"/>
</dbReference>
<dbReference type="STRING" id="930129.SAMN05216352_10718"/>
<evidence type="ECO:0000313" key="7">
    <source>
        <dbReference type="EMBL" id="SDI37099.1"/>
    </source>
</evidence>
<keyword evidence="3 7" id="KW-0067">ATP-binding</keyword>
<dbReference type="SUPFAM" id="SSF52540">
    <property type="entry name" value="P-loop containing nucleoside triphosphate hydrolases"/>
    <property type="match status" value="2"/>
</dbReference>
<evidence type="ECO:0000256" key="5">
    <source>
        <dbReference type="SAM" id="MobiDB-lite"/>
    </source>
</evidence>
<sequence length="649" mass="74113">MIVLQCSNITKSYGAETILDSVKLEIKSNERVALVGRNGAGKSTLLKIMAGKLSNDSGEIITPKGLRLGYLDQHSGLQSDRSIWDEMLTVFTEVKKMEQNLRQLEEKMADPSVYSDETAYEKILAEYDVLQHSFREKGGYQYEADIRSVLSGLKFGNFDYDTSIASLSGGQKTRLALGKLLLSKPELLILDEPTNHLDIDTLGWLENYLSNYNGAVLIVSHDRYFLDKIVSKVYEVARTKASVFHGNYSSYLEEKANRYEQDLKAFEKQQKEVKELEDFIQRNIVRASTSKRAQSRRKKLEKMELMDKPQGAQKSANFSFDIERQSGNEVLNISDLSVSYKDEPPIITNMNLDVKKQESIALIGPNGIGKSTLLKTIAGKIAALHGNIQFGSKVTVGYYDQEQADLHSNKDVLHELWDDYPLTPEKEIRTVLGNFLFSGDDVYKHVSELSGGEKSRLALAKLMMKKANFLIFDEPTNHLDLDSKEVLESALLDYPGTLLFVSHDRYFLNRMATKIVELTEDGLQEYLGDYDYYLMKKDEEQQRQQLRAEREAKSGKDKLYSNEGQDKEAFIQDKEAKKEARKRKREIDKIEQEIEQLEASIEALEEEMLKPEVYESHEKAGEIQQQISDVKTSLDEKMNRWEVLQLEEA</sequence>
<evidence type="ECO:0000256" key="1">
    <source>
        <dbReference type="ARBA" id="ARBA00022737"/>
    </source>
</evidence>
<keyword evidence="4" id="KW-0175">Coiled coil</keyword>
<dbReference type="FunFam" id="3.40.50.300:FF:000011">
    <property type="entry name" value="Putative ABC transporter ATP-binding component"/>
    <property type="match status" value="1"/>
</dbReference>
<dbReference type="PROSITE" id="PS00211">
    <property type="entry name" value="ABC_TRANSPORTER_1"/>
    <property type="match status" value="2"/>
</dbReference>
<accession>A0A1G8K147</accession>
<dbReference type="PANTHER" id="PTHR42855:SF2">
    <property type="entry name" value="DRUG RESISTANCE ABC TRANSPORTER,ATP-BINDING PROTEIN"/>
    <property type="match status" value="1"/>
</dbReference>
<dbReference type="AlphaFoldDB" id="A0A1G8K147"/>
<keyword evidence="8" id="KW-1185">Reference proteome</keyword>
<protein>
    <submittedName>
        <fullName evidence="7">ATP-binding cassette, subfamily F, member 3</fullName>
    </submittedName>
</protein>
<dbReference type="OrthoDB" id="9760950at2"/>
<dbReference type="InterPro" id="IPR037118">
    <property type="entry name" value="Val-tRNA_synth_C_sf"/>
</dbReference>
<dbReference type="InterPro" id="IPR032781">
    <property type="entry name" value="ABC_tran_Xtn"/>
</dbReference>
<dbReference type="SMART" id="SM00382">
    <property type="entry name" value="AAA"/>
    <property type="match status" value="2"/>
</dbReference>
<feature type="domain" description="ABC transporter" evidence="6">
    <location>
        <begin position="331"/>
        <end position="545"/>
    </location>
</feature>
<feature type="region of interest" description="Disordered" evidence="5">
    <location>
        <begin position="549"/>
        <end position="575"/>
    </location>
</feature>
<dbReference type="Proteomes" id="UP000199017">
    <property type="component" value="Unassembled WGS sequence"/>
</dbReference>
<name>A0A1G8K147_9BACI</name>
<evidence type="ECO:0000256" key="4">
    <source>
        <dbReference type="SAM" id="Coils"/>
    </source>
</evidence>
<dbReference type="RefSeq" id="WP_091585388.1">
    <property type="nucleotide sequence ID" value="NZ_FNDU01000007.1"/>
</dbReference>
<evidence type="ECO:0000256" key="2">
    <source>
        <dbReference type="ARBA" id="ARBA00022741"/>
    </source>
</evidence>
<keyword evidence="2" id="KW-0547">Nucleotide-binding</keyword>
<proteinExistence type="predicted"/>
<dbReference type="EMBL" id="FNDU01000007">
    <property type="protein sequence ID" value="SDI37099.1"/>
    <property type="molecule type" value="Genomic_DNA"/>
</dbReference>
<reference evidence="7 8" key="1">
    <citation type="submission" date="2016-10" db="EMBL/GenBank/DDBJ databases">
        <authorList>
            <person name="de Groot N.N."/>
        </authorList>
    </citation>
    <scope>NUCLEOTIDE SEQUENCE [LARGE SCALE GENOMIC DNA]</scope>
    <source>
        <strain evidence="8">P4B,CCM 7963,CECT 7998,DSM 25260,IBRC-M 10614,KCTC 13821</strain>
    </source>
</reference>
<dbReference type="GO" id="GO:0016887">
    <property type="term" value="F:ATP hydrolysis activity"/>
    <property type="evidence" value="ECO:0007669"/>
    <property type="project" value="InterPro"/>
</dbReference>
<dbReference type="PROSITE" id="PS50893">
    <property type="entry name" value="ABC_TRANSPORTER_2"/>
    <property type="match status" value="2"/>
</dbReference>
<dbReference type="InterPro" id="IPR017871">
    <property type="entry name" value="ABC_transporter-like_CS"/>
</dbReference>
<evidence type="ECO:0000256" key="3">
    <source>
        <dbReference type="ARBA" id="ARBA00022840"/>
    </source>
</evidence>
<dbReference type="Pfam" id="PF12848">
    <property type="entry name" value="ABC_tran_Xtn"/>
    <property type="match status" value="1"/>
</dbReference>